<dbReference type="RefSeq" id="WP_222609177.1">
    <property type="nucleotide sequence ID" value="NZ_CP081960.1"/>
</dbReference>
<feature type="region of interest" description="Disordered" evidence="1">
    <location>
        <begin position="25"/>
        <end position="73"/>
    </location>
</feature>
<dbReference type="GeneID" id="67180023"/>
<evidence type="ECO:0000313" key="2">
    <source>
        <dbReference type="EMBL" id="QZP39428.1"/>
    </source>
</evidence>
<dbReference type="AlphaFoldDB" id="A0A8T8WHW3"/>
<name>A0A8T8WHW3_9EURY</name>
<dbReference type="KEGG" id="hmp:K6T50_17735"/>
<evidence type="ECO:0000256" key="1">
    <source>
        <dbReference type="SAM" id="MobiDB-lite"/>
    </source>
</evidence>
<protein>
    <submittedName>
        <fullName evidence="2">Uncharacterized protein</fullName>
    </submittedName>
</protein>
<sequence>MQHRRALLRAAGVIGLAGLAGCTGLANGTTERPLTDGGTGTDDADGGPDDGGDGDGTRPSDREYPPGATHEAAIASQDAAPELPISPRVSLANPYVTDGSPVVLRVDVENDTDEPVMIGEYRPVVFHYVRDADGTFVWYPHSDRSTSGEPDRALPDLDLADEGCWRLASGIAQTMEYGTVEIPGSGTLTTFVGLYVTHDASGIDGCFPTGTARFETTYTDHTGGIAGDEESPSAKWGFDLSIEAIDSA</sequence>
<feature type="compositionally biased region" description="Acidic residues" evidence="1">
    <location>
        <begin position="42"/>
        <end position="53"/>
    </location>
</feature>
<geneLocation type="plasmid" evidence="2 3">
    <name>unnamed2</name>
</geneLocation>
<organism evidence="2 3">
    <name type="scientific">Halobaculum magnesiiphilum</name>
    <dbReference type="NCBI Taxonomy" id="1017351"/>
    <lineage>
        <taxon>Archaea</taxon>
        <taxon>Methanobacteriati</taxon>
        <taxon>Methanobacteriota</taxon>
        <taxon>Stenosarchaea group</taxon>
        <taxon>Halobacteria</taxon>
        <taxon>Halobacteriales</taxon>
        <taxon>Haloferacaceae</taxon>
        <taxon>Halobaculum</taxon>
    </lineage>
</organism>
<dbReference type="Proteomes" id="UP000826254">
    <property type="component" value="Plasmid unnamed2"/>
</dbReference>
<gene>
    <name evidence="2" type="ORF">K6T50_17735</name>
</gene>
<accession>A0A8T8WHW3</accession>
<feature type="compositionally biased region" description="Basic and acidic residues" evidence="1">
    <location>
        <begin position="55"/>
        <end position="64"/>
    </location>
</feature>
<evidence type="ECO:0000313" key="3">
    <source>
        <dbReference type="Proteomes" id="UP000826254"/>
    </source>
</evidence>
<keyword evidence="3" id="KW-1185">Reference proteome</keyword>
<keyword evidence="2" id="KW-0614">Plasmid</keyword>
<reference evidence="2 3" key="1">
    <citation type="journal article" date="2021" name="Int. J. Syst. Evol. Microbiol.">
        <title>Halobaculum halophilum sp. nov. and Halobaculum salinum sp. nov., isolated from salt lake and saline soil.</title>
        <authorList>
            <person name="Cui H.L."/>
            <person name="Shi X.W."/>
            <person name="Yin X.M."/>
            <person name="Yang X.Y."/>
            <person name="Hou J."/>
            <person name="Zhu L."/>
        </authorList>
    </citation>
    <scope>NUCLEOTIDE SEQUENCE [LARGE SCALE GENOMIC DNA]</scope>
    <source>
        <strain evidence="2 3">NBRC 109044</strain>
    </source>
</reference>
<dbReference type="PROSITE" id="PS51257">
    <property type="entry name" value="PROKAR_LIPOPROTEIN"/>
    <property type="match status" value="1"/>
</dbReference>
<proteinExistence type="predicted"/>
<dbReference type="EMBL" id="CP081960">
    <property type="protein sequence ID" value="QZP39428.1"/>
    <property type="molecule type" value="Genomic_DNA"/>
</dbReference>